<dbReference type="KEGG" id="lak:106181907"/>
<dbReference type="RefSeq" id="XP_013421897.1">
    <property type="nucleotide sequence ID" value="XM_013566443.1"/>
</dbReference>
<evidence type="ECO:0000313" key="5">
    <source>
        <dbReference type="Proteomes" id="UP000085678"/>
    </source>
</evidence>
<dbReference type="PANTHER" id="PTHR11106">
    <property type="entry name" value="GANGLIOSIDE INDUCED DIFFERENTIATION ASSOCIATED PROTEIN 2-RELATED"/>
    <property type="match status" value="1"/>
</dbReference>
<keyword evidence="5" id="KW-1185">Reference proteome</keyword>
<dbReference type="Gene3D" id="3.40.525.10">
    <property type="entry name" value="CRAL-TRIO lipid binding domain"/>
    <property type="match status" value="1"/>
</dbReference>
<dbReference type="PROSITE" id="PS51154">
    <property type="entry name" value="MACRO"/>
    <property type="match status" value="1"/>
</dbReference>
<dbReference type="AlphaFoldDB" id="A0A1S3KHB6"/>
<dbReference type="CDD" id="cd00170">
    <property type="entry name" value="SEC14"/>
    <property type="match status" value="1"/>
</dbReference>
<sequence length="587" mass="67383">MRQRSGYLPNMKSRDDRPNEGVNNTSDPDPQLATKLPPGRATVSTGTTSKMVDPYAIYKDPLGLRPHVVDIDTLTRWNKTEVPAYEEVKDNSTQTVPFPYREDVNAKVVLWPGDVTRLGVTAMAHPTNEAMNDRNPLSDLMYEIGGPELRQEVKHLRGCKTGEAKLTKGHQLPARYVIHTVGPRYNLKYHTAAESALFCCYRNVMQIVKENNLSSIAFPCIHSQRRGYPVEEGAHIALRTVRRFLEKHGDSVDTVIFAVMEHEESRELETWRVLCSRELEVYIQLLPLYFPRSEKEAQYAIGFIPEDVGNEDGEPVIPERQIRIMDKPTFKSLSDEEADDTQTTELNGTAEGMESSVNINEQFNTSVAVGQHAFAHMEGDHDSQRQEVLRGRTSSEALALEQQRRYDRWLKRARKEDLSDIARLRCIYHTGVDKMGRPVIVFIGKNFPATTIDLEKALLYFIHILDPIVNKDYVVVYFHTLTTGENLPQQAFLKSVYNLVDHKYKKHLKAFYIIHPTFWSRLMTWFFTTFTVSGIKNKVHGLPGIQYLYDKINPDEMDIPSFILDYDMQKNGKDYYTPRMTEEANDL</sequence>
<dbReference type="FunCoup" id="A0A1S3KHB6">
    <property type="interactions" value="1822"/>
</dbReference>
<reference evidence="6" key="1">
    <citation type="submission" date="2025-08" db="UniProtKB">
        <authorList>
            <consortium name="RefSeq"/>
        </authorList>
    </citation>
    <scope>IDENTIFICATION</scope>
    <source>
        <tissue evidence="6">Gonads</tissue>
    </source>
</reference>
<dbReference type="SUPFAM" id="SSF52949">
    <property type="entry name" value="Macro domain-like"/>
    <property type="match status" value="1"/>
</dbReference>
<dbReference type="InParanoid" id="A0A1S3KHB6"/>
<dbReference type="Proteomes" id="UP000085678">
    <property type="component" value="Unplaced"/>
</dbReference>
<organism evidence="5 6">
    <name type="scientific">Lingula anatina</name>
    <name type="common">Brachiopod</name>
    <name type="synonym">Lingula unguis</name>
    <dbReference type="NCBI Taxonomy" id="7574"/>
    <lineage>
        <taxon>Eukaryota</taxon>
        <taxon>Metazoa</taxon>
        <taxon>Spiralia</taxon>
        <taxon>Lophotrochozoa</taxon>
        <taxon>Brachiopoda</taxon>
        <taxon>Linguliformea</taxon>
        <taxon>Lingulata</taxon>
        <taxon>Lingulida</taxon>
        <taxon>Linguloidea</taxon>
        <taxon>Lingulidae</taxon>
        <taxon>Lingula</taxon>
    </lineage>
</organism>
<evidence type="ECO:0000259" key="4">
    <source>
        <dbReference type="PROSITE" id="PS51154"/>
    </source>
</evidence>
<dbReference type="OrthoDB" id="365077at2759"/>
<dbReference type="InterPro" id="IPR036865">
    <property type="entry name" value="CRAL-TRIO_dom_sf"/>
</dbReference>
<evidence type="ECO:0000259" key="3">
    <source>
        <dbReference type="PROSITE" id="PS50191"/>
    </source>
</evidence>
<dbReference type="GeneID" id="106181907"/>
<dbReference type="SUPFAM" id="SSF52087">
    <property type="entry name" value="CRAL/TRIO domain"/>
    <property type="match status" value="1"/>
</dbReference>
<evidence type="ECO:0000256" key="2">
    <source>
        <dbReference type="SAM" id="MobiDB-lite"/>
    </source>
</evidence>
<feature type="domain" description="Macro" evidence="4">
    <location>
        <begin position="95"/>
        <end position="276"/>
    </location>
</feature>
<dbReference type="SMART" id="SM00516">
    <property type="entry name" value="SEC14"/>
    <property type="match status" value="1"/>
</dbReference>
<dbReference type="CDD" id="cd02905">
    <property type="entry name" value="Macro_GDAP2-like"/>
    <property type="match status" value="1"/>
</dbReference>
<dbReference type="InterPro" id="IPR035793">
    <property type="entry name" value="Macro_GDAP2"/>
</dbReference>
<protein>
    <submittedName>
        <fullName evidence="6">Protein GDAP2 homolog isoform X1</fullName>
    </submittedName>
</protein>
<dbReference type="InterPro" id="IPR043472">
    <property type="entry name" value="Macro_dom-like"/>
</dbReference>
<dbReference type="Gene3D" id="3.40.220.10">
    <property type="entry name" value="Leucine Aminopeptidase, subunit E, domain 1"/>
    <property type="match status" value="1"/>
</dbReference>
<gene>
    <name evidence="6" type="primary">LOC106181907</name>
</gene>
<dbReference type="PANTHER" id="PTHR11106:SF72">
    <property type="entry name" value="GANGLIOSIDE-INDUCED DIFFERENTIATION-ASSOCIATED PROTEIN 2"/>
    <property type="match status" value="1"/>
</dbReference>
<dbReference type="STRING" id="7574.A0A1S3KHB6"/>
<comment type="similarity">
    <text evidence="1">Belongs to the GDAP2 family.</text>
</comment>
<feature type="region of interest" description="Disordered" evidence="2">
    <location>
        <begin position="1"/>
        <end position="47"/>
    </location>
</feature>
<accession>A0A1S3KHB6</accession>
<dbReference type="SMART" id="SM00506">
    <property type="entry name" value="A1pp"/>
    <property type="match status" value="1"/>
</dbReference>
<evidence type="ECO:0000313" key="6">
    <source>
        <dbReference type="RefSeq" id="XP_013421897.1"/>
    </source>
</evidence>
<dbReference type="InterPro" id="IPR001251">
    <property type="entry name" value="CRAL-TRIO_dom"/>
</dbReference>
<dbReference type="InterPro" id="IPR002589">
    <property type="entry name" value="Macro_dom"/>
</dbReference>
<proteinExistence type="inferred from homology"/>
<name>A0A1S3KHB6_LINAN</name>
<dbReference type="PROSITE" id="PS50191">
    <property type="entry name" value="CRAL_TRIO"/>
    <property type="match status" value="1"/>
</dbReference>
<dbReference type="Pfam" id="PF13716">
    <property type="entry name" value="CRAL_TRIO_2"/>
    <property type="match status" value="1"/>
</dbReference>
<dbReference type="Pfam" id="PF01661">
    <property type="entry name" value="Macro"/>
    <property type="match status" value="1"/>
</dbReference>
<evidence type="ECO:0000256" key="1">
    <source>
        <dbReference type="ARBA" id="ARBA00008355"/>
    </source>
</evidence>
<feature type="domain" description="CRAL-TRIO" evidence="3">
    <location>
        <begin position="417"/>
        <end position="571"/>
    </location>
</feature>